<organism evidence="2 3">
    <name type="scientific">Chlamydomonas eustigma</name>
    <dbReference type="NCBI Taxonomy" id="1157962"/>
    <lineage>
        <taxon>Eukaryota</taxon>
        <taxon>Viridiplantae</taxon>
        <taxon>Chlorophyta</taxon>
        <taxon>core chlorophytes</taxon>
        <taxon>Chlorophyceae</taxon>
        <taxon>CS clade</taxon>
        <taxon>Chlamydomonadales</taxon>
        <taxon>Chlamydomonadaceae</taxon>
        <taxon>Chlamydomonas</taxon>
    </lineage>
</organism>
<comment type="caution">
    <text evidence="2">The sequence shown here is derived from an EMBL/GenBank/DDBJ whole genome shotgun (WGS) entry which is preliminary data.</text>
</comment>
<dbReference type="OrthoDB" id="539126at2759"/>
<feature type="region of interest" description="Disordered" evidence="1">
    <location>
        <begin position="119"/>
        <end position="196"/>
    </location>
</feature>
<sequence length="196" mass="21553">MPILDIQESTTMQVRSIQLVTVGRRRSPAGGTHYQGTCVHANLNHSSTSHSVMATDAEPQSQTITQPKKRSLLKKFRIFALTITALQRWRKAINPTYVYGEGKENKRKEQEELNQLQHIMGKRSMSGPPGSSNTRDLSPKFSDRPSLSGRTVSGRPSSASKQGVKSIGGSHGNKSRILFNPLSGRKGMQTTNPPDT</sequence>
<keyword evidence="3" id="KW-1185">Reference proteome</keyword>
<dbReference type="AlphaFoldDB" id="A0A250XC26"/>
<reference evidence="2 3" key="1">
    <citation type="submission" date="2017-08" db="EMBL/GenBank/DDBJ databases">
        <title>Acidophilic green algal genome provides insights into adaptation to an acidic environment.</title>
        <authorList>
            <person name="Hirooka S."/>
            <person name="Hirose Y."/>
            <person name="Kanesaki Y."/>
            <person name="Higuchi S."/>
            <person name="Fujiwara T."/>
            <person name="Onuma R."/>
            <person name="Era A."/>
            <person name="Ohbayashi R."/>
            <person name="Uzuka A."/>
            <person name="Nozaki H."/>
            <person name="Yoshikawa H."/>
            <person name="Miyagishima S.Y."/>
        </authorList>
    </citation>
    <scope>NUCLEOTIDE SEQUENCE [LARGE SCALE GENOMIC DNA]</scope>
    <source>
        <strain evidence="2 3">NIES-2499</strain>
    </source>
</reference>
<feature type="compositionally biased region" description="Polar residues" evidence="1">
    <location>
        <begin position="148"/>
        <end position="163"/>
    </location>
</feature>
<evidence type="ECO:0000256" key="1">
    <source>
        <dbReference type="SAM" id="MobiDB-lite"/>
    </source>
</evidence>
<evidence type="ECO:0000313" key="2">
    <source>
        <dbReference type="EMBL" id="GAX80634.1"/>
    </source>
</evidence>
<dbReference type="Proteomes" id="UP000232323">
    <property type="component" value="Unassembled WGS sequence"/>
</dbReference>
<accession>A0A250XC26</accession>
<evidence type="ECO:0000313" key="3">
    <source>
        <dbReference type="Proteomes" id="UP000232323"/>
    </source>
</evidence>
<dbReference type="EMBL" id="BEGY01000055">
    <property type="protein sequence ID" value="GAX80634.1"/>
    <property type="molecule type" value="Genomic_DNA"/>
</dbReference>
<name>A0A250XC26_9CHLO</name>
<proteinExistence type="predicted"/>
<protein>
    <submittedName>
        <fullName evidence="2">Uncharacterized protein</fullName>
    </submittedName>
</protein>
<gene>
    <name evidence="2" type="ORF">CEUSTIGMA_g8069.t1</name>
</gene>